<dbReference type="Gene3D" id="3.30.70.60">
    <property type="match status" value="1"/>
</dbReference>
<accession>A0A1G1W6Y0</accession>
<dbReference type="AlphaFoldDB" id="A0A1G1W6Y0"/>
<reference evidence="2 3" key="1">
    <citation type="journal article" date="2016" name="Nat. Commun.">
        <title>Thousands of microbial genomes shed light on interconnected biogeochemical processes in an aquifer system.</title>
        <authorList>
            <person name="Anantharaman K."/>
            <person name="Brown C.T."/>
            <person name="Hug L.A."/>
            <person name="Sharon I."/>
            <person name="Castelle C.J."/>
            <person name="Probst A.J."/>
            <person name="Thomas B.C."/>
            <person name="Singh A."/>
            <person name="Wilkins M.J."/>
            <person name="Karaoz U."/>
            <person name="Brodie E.L."/>
            <person name="Williams K.H."/>
            <person name="Hubbard S.S."/>
            <person name="Banfield J.F."/>
        </authorList>
    </citation>
    <scope>NUCLEOTIDE SEQUENCE [LARGE SCALE GENOMIC DNA]</scope>
</reference>
<protein>
    <recommendedName>
        <fullName evidence="4">Pilus assembly protein PilO</fullName>
    </recommendedName>
</protein>
<evidence type="ECO:0000256" key="1">
    <source>
        <dbReference type="SAM" id="Phobius"/>
    </source>
</evidence>
<comment type="caution">
    <text evidence="2">The sequence shown here is derived from an EMBL/GenBank/DDBJ whole genome shotgun (WGS) entry which is preliminary data.</text>
</comment>
<feature type="transmembrane region" description="Helical" evidence="1">
    <location>
        <begin position="12"/>
        <end position="34"/>
    </location>
</feature>
<proteinExistence type="predicted"/>
<evidence type="ECO:0008006" key="4">
    <source>
        <dbReference type="Google" id="ProtNLM"/>
    </source>
</evidence>
<organism evidence="2 3">
    <name type="scientific">Candidatus Woykebacteria bacterium RBG_13_40_15</name>
    <dbReference type="NCBI Taxonomy" id="1802593"/>
    <lineage>
        <taxon>Bacteria</taxon>
        <taxon>Candidatus Woykeibacteriota</taxon>
    </lineage>
</organism>
<gene>
    <name evidence="2" type="ORF">A2172_04305</name>
</gene>
<evidence type="ECO:0000313" key="2">
    <source>
        <dbReference type="EMBL" id="OGY23423.1"/>
    </source>
</evidence>
<keyword evidence="1" id="KW-0812">Transmembrane</keyword>
<dbReference type="STRING" id="1802593.A2172_04305"/>
<keyword evidence="1" id="KW-0472">Membrane</keyword>
<dbReference type="Proteomes" id="UP000176631">
    <property type="component" value="Unassembled WGS sequence"/>
</dbReference>
<evidence type="ECO:0000313" key="3">
    <source>
        <dbReference type="Proteomes" id="UP000176631"/>
    </source>
</evidence>
<dbReference type="InterPro" id="IPR014717">
    <property type="entry name" value="Transl_elong_EF1B/ribsomal_bS6"/>
</dbReference>
<keyword evidence="1" id="KW-1133">Transmembrane helix</keyword>
<sequence>MGKLDNFDFSKIKAYAIPLAIILAVVLLVPIFFVPQITRFREMNLELKKSQQRLAILKQKIVDLGKINENEESLQLLEAEKIVPSDKKVPYLLMGVNRIANEAGLFVSEMELNPGKVATESAKAATASASKSVTEGSQANKLPKDKVVFRLQLKGDLQKFKNFLATLEKSKRLLGIDSIKAEVNGDTYTYNLNIYTPFKTLESSGDIVAEPLPVFTSRHQSIFNMLAGFTDYMEEVINEGTTGNKDPFK</sequence>
<dbReference type="EMBL" id="MHCP01000025">
    <property type="protein sequence ID" value="OGY23423.1"/>
    <property type="molecule type" value="Genomic_DNA"/>
</dbReference>
<name>A0A1G1W6Y0_9BACT</name>